<keyword evidence="3" id="KW-1185">Reference proteome</keyword>
<dbReference type="SUPFAM" id="SSF56281">
    <property type="entry name" value="Metallo-hydrolase/oxidoreductase"/>
    <property type="match status" value="1"/>
</dbReference>
<dbReference type="Gene3D" id="1.10.10.10">
    <property type="entry name" value="Winged helix-like DNA-binding domain superfamily/Winged helix DNA-binding domain"/>
    <property type="match status" value="1"/>
</dbReference>
<dbReference type="Proteomes" id="UP000031419">
    <property type="component" value="Unassembled WGS sequence"/>
</dbReference>
<dbReference type="PANTHER" id="PTHR23131">
    <property type="entry name" value="ENDORIBONUCLEASE LACTB2"/>
    <property type="match status" value="1"/>
</dbReference>
<dbReference type="InterPro" id="IPR001279">
    <property type="entry name" value="Metallo-B-lactamas"/>
</dbReference>
<feature type="domain" description="Metallo-beta-lactamase" evidence="1">
    <location>
        <begin position="34"/>
        <end position="246"/>
    </location>
</feature>
<dbReference type="Pfam" id="PF00753">
    <property type="entry name" value="Lactamase_B"/>
    <property type="match status" value="1"/>
</dbReference>
<reference evidence="2 3" key="1">
    <citation type="submission" date="2014-06" db="EMBL/GenBank/DDBJ databases">
        <title>Saccharopolyspora rectivirgula DSM-43113 Genome sequencing.</title>
        <authorList>
            <person name="Barrera C."/>
            <person name="Millon L."/>
            <person name="Rognon B."/>
            <person name="Zaugg C."/>
            <person name="Monod M."/>
        </authorList>
    </citation>
    <scope>NUCLEOTIDE SEQUENCE [LARGE SCALE GENOMIC DNA]</scope>
    <source>
        <strain evidence="2 3">DSM 43113</strain>
    </source>
</reference>
<name>A0A073B166_9PSEU</name>
<dbReference type="InterPro" id="IPR036388">
    <property type="entry name" value="WH-like_DNA-bd_sf"/>
</dbReference>
<dbReference type="STRING" id="28042.GU90_07435"/>
<evidence type="ECO:0000259" key="1">
    <source>
        <dbReference type="SMART" id="SM00849"/>
    </source>
</evidence>
<dbReference type="AlphaFoldDB" id="A0A073B166"/>
<dbReference type="OrthoDB" id="2971563at2"/>
<dbReference type="PANTHER" id="PTHR23131:SF4">
    <property type="entry name" value="METALLO-BETA-LACTAMASE SUPERFAMILY POTEIN"/>
    <property type="match status" value="1"/>
</dbReference>
<dbReference type="RefSeq" id="WP_029721253.1">
    <property type="nucleotide sequence ID" value="NZ_JAJUIW010000006.1"/>
</dbReference>
<dbReference type="EMBL" id="JNVU01000017">
    <property type="protein sequence ID" value="KEI45027.1"/>
    <property type="molecule type" value="Genomic_DNA"/>
</dbReference>
<evidence type="ECO:0000313" key="3">
    <source>
        <dbReference type="Proteomes" id="UP000031419"/>
    </source>
</evidence>
<dbReference type="Gene3D" id="3.60.15.10">
    <property type="entry name" value="Ribonuclease Z/Hydroxyacylglutathione hydrolase-like"/>
    <property type="match status" value="1"/>
</dbReference>
<comment type="caution">
    <text evidence="2">The sequence shown here is derived from an EMBL/GenBank/DDBJ whole genome shotgun (WGS) entry which is preliminary data.</text>
</comment>
<accession>A0A073B166</accession>
<dbReference type="eggNOG" id="COG0491">
    <property type="taxonomic scope" value="Bacteria"/>
</dbReference>
<dbReference type="SMART" id="SM00849">
    <property type="entry name" value="Lactamase_B"/>
    <property type="match status" value="1"/>
</dbReference>
<evidence type="ECO:0000313" key="2">
    <source>
        <dbReference type="EMBL" id="KEI45027.1"/>
    </source>
</evidence>
<dbReference type="InterPro" id="IPR050662">
    <property type="entry name" value="Sec-metab_biosynth-thioest"/>
</dbReference>
<proteinExistence type="predicted"/>
<sequence>MSGSRHDWLEPGAHRVAPGVHRIPLPLPNDGLRAVNVYAIEDGDRLVLIDAGWALPESRDRLRSGLAHIGAALSDISRVLVTHAHRDHYTQAVALRREFGVRVSLGRGEQANIRGLCRPDRVPLAKQEELLGFCGAKPVRDALVATREPVSRQHLWEEPDDWIAAPGEIELVDRRLRAVPTPGHTQGHLVFLDQENGLLFAGDHVLPHITPSIGFEQEPGDAPLRDYLSSLQLVHQLPDARLLPAHGPVTDSVHQRVAELLEHHENRLAETETAVRGGAATAYEAARALPWTRRGRPFSDLDVFNQMLAVLETAAHLDVLVLRNRLRKETADDVVRYVLP</sequence>
<organism evidence="2 3">
    <name type="scientific">Saccharopolyspora rectivirgula</name>
    <dbReference type="NCBI Taxonomy" id="28042"/>
    <lineage>
        <taxon>Bacteria</taxon>
        <taxon>Bacillati</taxon>
        <taxon>Actinomycetota</taxon>
        <taxon>Actinomycetes</taxon>
        <taxon>Pseudonocardiales</taxon>
        <taxon>Pseudonocardiaceae</taxon>
        <taxon>Saccharopolyspora</taxon>
    </lineage>
</organism>
<protein>
    <submittedName>
        <fullName evidence="2">Beta-lactamase</fullName>
    </submittedName>
</protein>
<dbReference type="InterPro" id="IPR036866">
    <property type="entry name" value="RibonucZ/Hydroxyglut_hydro"/>
</dbReference>
<gene>
    <name evidence="2" type="ORF">GU90_07435</name>
</gene>